<reference evidence="2" key="2">
    <citation type="submission" date="2019-02" db="EMBL/GenBank/DDBJ databases">
        <title>Opniocepnalus argus Var Kimnra genome.</title>
        <authorList>
            <person name="Zhou C."/>
            <person name="Xiao S."/>
        </authorList>
    </citation>
    <scope>NUCLEOTIDE SEQUENCE [LARGE SCALE GENOMIC DNA]</scope>
</reference>
<organism evidence="1 2">
    <name type="scientific">Channa argus</name>
    <name type="common">Northern snakehead</name>
    <name type="synonym">Ophicephalus argus</name>
    <dbReference type="NCBI Taxonomy" id="215402"/>
    <lineage>
        <taxon>Eukaryota</taxon>
        <taxon>Metazoa</taxon>
        <taxon>Chordata</taxon>
        <taxon>Craniata</taxon>
        <taxon>Vertebrata</taxon>
        <taxon>Euteleostomi</taxon>
        <taxon>Actinopterygii</taxon>
        <taxon>Neopterygii</taxon>
        <taxon>Teleostei</taxon>
        <taxon>Neoteleostei</taxon>
        <taxon>Acanthomorphata</taxon>
        <taxon>Anabantaria</taxon>
        <taxon>Anabantiformes</taxon>
        <taxon>Channoidei</taxon>
        <taxon>Channidae</taxon>
        <taxon>Channa</taxon>
    </lineage>
</organism>
<sequence length="49" mass="5793">MDFQTTNSTYKLSGPNKTHRHITFLNDQHTQRKVFSFRVKKAMRADPVL</sequence>
<dbReference type="EMBL" id="CM015731">
    <property type="protein sequence ID" value="KAF3704140.1"/>
    <property type="molecule type" value="Genomic_DNA"/>
</dbReference>
<proteinExistence type="predicted"/>
<dbReference type="Proteomes" id="UP000503349">
    <property type="component" value="Chromosome 20"/>
</dbReference>
<protein>
    <submittedName>
        <fullName evidence="1">Uncharacterized protein</fullName>
    </submittedName>
</protein>
<accession>A0A6G1QN45</accession>
<evidence type="ECO:0000313" key="2">
    <source>
        <dbReference type="Proteomes" id="UP000503349"/>
    </source>
</evidence>
<name>A0A6G1QN45_CHAAH</name>
<keyword evidence="2" id="KW-1185">Reference proteome</keyword>
<gene>
    <name evidence="1" type="ORF">EXN66_Car019828</name>
</gene>
<evidence type="ECO:0000313" key="1">
    <source>
        <dbReference type="EMBL" id="KAF3704140.1"/>
    </source>
</evidence>
<reference evidence="1 2" key="1">
    <citation type="submission" date="2019-02" db="EMBL/GenBank/DDBJ databases">
        <title>Opniocepnalus argus genome.</title>
        <authorList>
            <person name="Zhou C."/>
            <person name="Xiao S."/>
        </authorList>
    </citation>
    <scope>NUCLEOTIDE SEQUENCE [LARGE SCALE GENOMIC DNA]</scope>
    <source>
        <strain evidence="1">OARG1902GOOAL</strain>
        <tissue evidence="1">Muscle</tissue>
    </source>
</reference>
<dbReference type="AlphaFoldDB" id="A0A6G1QN45"/>